<dbReference type="EMBL" id="AMKT01000056">
    <property type="protein sequence ID" value="OXG18191.1"/>
    <property type="molecule type" value="Genomic_DNA"/>
</dbReference>
<dbReference type="InterPro" id="IPR012908">
    <property type="entry name" value="PGAP1-ab_dom-like"/>
</dbReference>
<dbReference type="GO" id="GO:0005789">
    <property type="term" value="C:endoplasmic reticulum membrane"/>
    <property type="evidence" value="ECO:0007669"/>
    <property type="project" value="UniProtKB-SubCell"/>
</dbReference>
<dbReference type="Gene3D" id="3.40.50.1820">
    <property type="entry name" value="alpha/beta hydrolase"/>
    <property type="match status" value="1"/>
</dbReference>
<evidence type="ECO:0000313" key="14">
    <source>
        <dbReference type="Proteomes" id="UP000199727"/>
    </source>
</evidence>
<dbReference type="SUPFAM" id="SSF53474">
    <property type="entry name" value="alpha/beta-Hydrolases"/>
    <property type="match status" value="1"/>
</dbReference>
<keyword evidence="4 10" id="KW-0812">Transmembrane</keyword>
<evidence type="ECO:0000256" key="3">
    <source>
        <dbReference type="ARBA" id="ARBA00022448"/>
    </source>
</evidence>
<evidence type="ECO:0000256" key="4">
    <source>
        <dbReference type="ARBA" id="ARBA00022692"/>
    </source>
</evidence>
<evidence type="ECO:0000313" key="13">
    <source>
        <dbReference type="EMBL" id="OXG18191.1"/>
    </source>
</evidence>
<evidence type="ECO:0000256" key="8">
    <source>
        <dbReference type="ARBA" id="ARBA00022989"/>
    </source>
</evidence>
<feature type="transmembrane region" description="Helical" evidence="10">
    <location>
        <begin position="633"/>
        <end position="651"/>
    </location>
</feature>
<evidence type="ECO:0000256" key="6">
    <source>
        <dbReference type="ARBA" id="ARBA00022824"/>
    </source>
</evidence>
<keyword evidence="6 10" id="KW-0256">Endoplasmic reticulum</keyword>
<feature type="domain" description="GPI inositol-deacylase PGAP1-like alpha/beta" evidence="11">
    <location>
        <begin position="105"/>
        <end position="331"/>
    </location>
</feature>
<dbReference type="Pfam" id="PF25140">
    <property type="entry name" value="PGAP1_TMD"/>
    <property type="match status" value="1"/>
</dbReference>
<organism evidence="13 14">
    <name type="scientific">Cryptococcus neoformans Tu259-1</name>
    <dbReference type="NCBI Taxonomy" id="1230072"/>
    <lineage>
        <taxon>Eukaryota</taxon>
        <taxon>Fungi</taxon>
        <taxon>Dikarya</taxon>
        <taxon>Basidiomycota</taxon>
        <taxon>Agaricomycotina</taxon>
        <taxon>Tremellomycetes</taxon>
        <taxon>Tremellales</taxon>
        <taxon>Cryptococcaceae</taxon>
        <taxon>Cryptococcus</taxon>
        <taxon>Cryptococcus neoformans species complex</taxon>
    </lineage>
</organism>
<feature type="transmembrane region" description="Helical" evidence="10">
    <location>
        <begin position="725"/>
        <end position="756"/>
    </location>
</feature>
<dbReference type="InterPro" id="IPR056824">
    <property type="entry name" value="PGAP1_TMD"/>
</dbReference>
<feature type="domain" description="GPI inositol-deacylase transmembrane" evidence="12">
    <location>
        <begin position="597"/>
        <end position="873"/>
    </location>
</feature>
<keyword evidence="5 10" id="KW-0378">Hydrolase</keyword>
<accession>A0A854Q7K9</accession>
<comment type="caution">
    <text evidence="13">The sequence shown here is derived from an EMBL/GenBank/DDBJ whole genome shotgun (WGS) entry which is preliminary data.</text>
</comment>
<protein>
    <recommendedName>
        <fullName evidence="10">GPI inositol-deacylase</fullName>
        <ecNumber evidence="10">3.1.-.-</ecNumber>
    </recommendedName>
</protein>
<dbReference type="OrthoDB" id="348976at2759"/>
<dbReference type="Proteomes" id="UP000199727">
    <property type="component" value="Unassembled WGS sequence"/>
</dbReference>
<feature type="transmembrane region" description="Helical" evidence="10">
    <location>
        <begin position="672"/>
        <end position="705"/>
    </location>
</feature>
<keyword evidence="9 10" id="KW-0472">Membrane</keyword>
<sequence length="877" mass="98655">MAAWPMLMSLRRQYPHVALDKNHQKHPIKHPRTQFLSPLFCALAILFSFSIYQSFRADLKQSGSWGCEMSWMSPSYRRLGWIDFISTRYALYLYREQGWDSEDTLSGHPVLFVPGNAGSYQQVRSVASSTSKQFYEQMKEKERSVMTEKKIDFFTADLKEEFSAFHARTLREQAVFIQHCIKGILQEYTHLPQEKRPTQVTLLAHSMGGVVARLAMDPATSISVDIIVTLSTPHTIPPLALERDMDSIYSLISWRRQHISTHPPLISICGGISDTQVVSDSCALPFFQTGNNSDIAVFTTGIPGVWTAVEHQAIVWCHQIRWRIARMLLDMSNRANTAAKLVTAKKWLLDYQENETLKEPHSERQHDYSVSSRNTTFIELHQPSKAFVAQQCNGLEPCRTVPSVMSLLPFPRNPSDPFPLPGEGIKPSEVMLAAEVSLSSTSTVVKINASKYGRIIAGSREHHLVKGNSWKVNSSLPSLTTHHLFHFENACLSSLVTHSLEITLGHCEDFKPLIKHVSQPALELQSATFESNYYFASGRPIHLHSHSTGGPFLPYQEGTGIYLEIFQSPLCPVQQVSLRRNYYNILAKSVTRYRMVVLAWPVGWAAAVLLFQLSDFISTGEILPWNSTLEGFAGRWMPIYIALLLLGASIQSQLPDFPMLHTFFLGVNQLQMVPLVGILAVWTFGLLCIVSFVITACLWLLSYIIGQPHSHERFEDGTKSKHDWLGVVMTGAIAVSVNQLIPHQLIFLLCVILLWLSAARSKALNNRCHLSFTCAIFTTLLIPFKILQIAIWSRNIWFGSAAIVNTDSNLYYAVPPVLLVRCTSSSGTIPKRYVCLQACRIALIMLIMSSFFVGARWTWILPPIANAVLVLFVASIM</sequence>
<comment type="subcellular location">
    <subcellularLocation>
        <location evidence="1">Endoplasmic reticulum membrane</location>
        <topology evidence="1">Multi-pass membrane protein</topology>
    </subcellularLocation>
</comment>
<evidence type="ECO:0000256" key="2">
    <source>
        <dbReference type="ARBA" id="ARBA00006931"/>
    </source>
</evidence>
<feature type="transmembrane region" description="Helical" evidence="10">
    <location>
        <begin position="859"/>
        <end position="876"/>
    </location>
</feature>
<gene>
    <name evidence="13" type="ORF">C361_04312</name>
</gene>
<dbReference type="GO" id="GO:0006888">
    <property type="term" value="P:endoplasmic reticulum to Golgi vesicle-mediated transport"/>
    <property type="evidence" value="ECO:0007669"/>
    <property type="project" value="TreeGrafter"/>
</dbReference>
<evidence type="ECO:0000256" key="1">
    <source>
        <dbReference type="ARBA" id="ARBA00004477"/>
    </source>
</evidence>
<dbReference type="GO" id="GO:0015031">
    <property type="term" value="P:protein transport"/>
    <property type="evidence" value="ECO:0007669"/>
    <property type="project" value="UniProtKB-KW"/>
</dbReference>
<proteinExistence type="inferred from homology"/>
<evidence type="ECO:0000256" key="5">
    <source>
        <dbReference type="ARBA" id="ARBA00022801"/>
    </source>
</evidence>
<evidence type="ECO:0000256" key="7">
    <source>
        <dbReference type="ARBA" id="ARBA00022927"/>
    </source>
</evidence>
<evidence type="ECO:0000256" key="9">
    <source>
        <dbReference type="ARBA" id="ARBA00023136"/>
    </source>
</evidence>
<dbReference type="GO" id="GO:0006505">
    <property type="term" value="P:GPI anchor metabolic process"/>
    <property type="evidence" value="ECO:0007669"/>
    <property type="project" value="TreeGrafter"/>
</dbReference>
<keyword evidence="8 10" id="KW-1133">Transmembrane helix</keyword>
<evidence type="ECO:0000259" key="12">
    <source>
        <dbReference type="Pfam" id="PF25140"/>
    </source>
</evidence>
<dbReference type="AlphaFoldDB" id="A0A854Q7K9"/>
<keyword evidence="3 10" id="KW-0813">Transport</keyword>
<dbReference type="PANTHER" id="PTHR15495">
    <property type="entry name" value="NEGATIVE REGULATOR OF VESICLE FORMATION-RELATED"/>
    <property type="match status" value="1"/>
</dbReference>
<keyword evidence="7 10" id="KW-0653">Protein transport</keyword>
<dbReference type="PANTHER" id="PTHR15495:SF7">
    <property type="entry name" value="GPI INOSITOL-DEACYLASE"/>
    <property type="match status" value="1"/>
</dbReference>
<feature type="transmembrane region" description="Helical" evidence="10">
    <location>
        <begin position="797"/>
        <end position="821"/>
    </location>
</feature>
<comment type="similarity">
    <text evidence="2 10">Belongs to the GPI inositol-deacylase family.</text>
</comment>
<dbReference type="EC" id="3.1.-.-" evidence="10"/>
<feature type="transmembrane region" description="Helical" evidence="10">
    <location>
        <begin position="833"/>
        <end position="853"/>
    </location>
</feature>
<comment type="function">
    <text evidence="10">Involved in inositol deacylation of GPI-anchored proteins which plays important roles in the quality control and ER-associated degradation of GPI-anchored proteins.</text>
</comment>
<dbReference type="InterPro" id="IPR039529">
    <property type="entry name" value="PGAP1/BST1"/>
</dbReference>
<dbReference type="InterPro" id="IPR029058">
    <property type="entry name" value="AB_hydrolase_fold"/>
</dbReference>
<name>A0A854Q7K9_CRYNE</name>
<dbReference type="GO" id="GO:0050185">
    <property type="term" value="F:phosphatidylinositol deacylase activity"/>
    <property type="evidence" value="ECO:0007669"/>
    <property type="project" value="TreeGrafter"/>
</dbReference>
<dbReference type="Pfam" id="PF07819">
    <property type="entry name" value="PGAP1"/>
    <property type="match status" value="1"/>
</dbReference>
<feature type="transmembrane region" description="Helical" evidence="10">
    <location>
        <begin position="595"/>
        <end position="613"/>
    </location>
</feature>
<reference evidence="13 14" key="1">
    <citation type="submission" date="2017-06" db="EMBL/GenBank/DDBJ databases">
        <title>Global population genomics of the pathogenic fungus Cryptococcus neoformans var. grubii.</title>
        <authorList>
            <person name="Cuomo C."/>
            <person name="Litvintseva A."/>
            <person name="Chen Y."/>
            <person name="Young S."/>
            <person name="Zeng Q."/>
            <person name="Chapman S."/>
            <person name="Gujja S."/>
            <person name="Saif S."/>
            <person name="Birren B."/>
        </authorList>
    </citation>
    <scope>NUCLEOTIDE SEQUENCE [LARGE SCALE GENOMIC DNA]</scope>
    <source>
        <strain evidence="13 14">Tu259-1</strain>
    </source>
</reference>
<evidence type="ECO:0000256" key="10">
    <source>
        <dbReference type="RuleBase" id="RU365011"/>
    </source>
</evidence>
<feature type="transmembrane region" description="Helical" evidence="10">
    <location>
        <begin position="768"/>
        <end position="791"/>
    </location>
</feature>
<evidence type="ECO:0000259" key="11">
    <source>
        <dbReference type="Pfam" id="PF07819"/>
    </source>
</evidence>